<reference evidence="2" key="1">
    <citation type="journal article" date="2022" name="Int. J. Mol. Sci.">
        <title>Draft Genome of Tanacetum Coccineum: Genomic Comparison of Closely Related Tanacetum-Family Plants.</title>
        <authorList>
            <person name="Yamashiro T."/>
            <person name="Shiraishi A."/>
            <person name="Nakayama K."/>
            <person name="Satake H."/>
        </authorList>
    </citation>
    <scope>NUCLEOTIDE SEQUENCE</scope>
</reference>
<feature type="region of interest" description="Disordered" evidence="1">
    <location>
        <begin position="49"/>
        <end position="105"/>
    </location>
</feature>
<keyword evidence="3" id="KW-1185">Reference proteome</keyword>
<gene>
    <name evidence="2" type="ORF">Tco_0652594</name>
</gene>
<dbReference type="Proteomes" id="UP001151760">
    <property type="component" value="Unassembled WGS sequence"/>
</dbReference>
<evidence type="ECO:0000256" key="1">
    <source>
        <dbReference type="SAM" id="MobiDB-lite"/>
    </source>
</evidence>
<name>A0ABQ4WY90_9ASTR</name>
<comment type="caution">
    <text evidence="2">The sequence shown here is derived from an EMBL/GenBank/DDBJ whole genome shotgun (WGS) entry which is preliminary data.</text>
</comment>
<sequence length="413" mass="45956">METIHVTFDEMHQSIAPIGSSSGTSLSTMIAQDAPSLSASSLTSAIHHPVQHQELAEEPTHEDTPINHDVLHPSHNLDTGDPGSAQSSSGNVNSAEPNQVNYPPDHLRRWTKDHPLDNIVGNPSRPVSTRKQLASDALCATAVSSPCKMKFTNYDRLEVWDLCTKSPNSYDMVIGSQVIYKVKLDEYGDRPSEYFIANAATKNMDQLPDGDVKTAFHEWTSWGIQLTQTHSEEWLASLMDLHTASRPDLVFAVFACVLRLSGLSLPKRHFEAIKRVFRYWKGKPLTWAFGIRKTTPIWSSKKQRSTVISTTGLNTSAMLDVVLKSFGCDPSSKTTDLTLIKFLCTVITKVLLLCAVTTSSTLALNTLTYGTISSESKWKIEWLNSTSWKRIINLQIFSPKHYQGNGSNFFFHA</sequence>
<reference evidence="2" key="2">
    <citation type="submission" date="2022-01" db="EMBL/GenBank/DDBJ databases">
        <authorList>
            <person name="Yamashiro T."/>
            <person name="Shiraishi A."/>
            <person name="Satake H."/>
            <person name="Nakayama K."/>
        </authorList>
    </citation>
    <scope>NUCLEOTIDE SEQUENCE</scope>
</reference>
<proteinExistence type="predicted"/>
<organism evidence="2 3">
    <name type="scientific">Tanacetum coccineum</name>
    <dbReference type="NCBI Taxonomy" id="301880"/>
    <lineage>
        <taxon>Eukaryota</taxon>
        <taxon>Viridiplantae</taxon>
        <taxon>Streptophyta</taxon>
        <taxon>Embryophyta</taxon>
        <taxon>Tracheophyta</taxon>
        <taxon>Spermatophyta</taxon>
        <taxon>Magnoliopsida</taxon>
        <taxon>eudicotyledons</taxon>
        <taxon>Gunneridae</taxon>
        <taxon>Pentapetalae</taxon>
        <taxon>asterids</taxon>
        <taxon>campanulids</taxon>
        <taxon>Asterales</taxon>
        <taxon>Asteraceae</taxon>
        <taxon>Asteroideae</taxon>
        <taxon>Anthemideae</taxon>
        <taxon>Anthemidinae</taxon>
        <taxon>Tanacetum</taxon>
    </lineage>
</organism>
<accession>A0ABQ4WY90</accession>
<feature type="compositionally biased region" description="Basic and acidic residues" evidence="1">
    <location>
        <begin position="54"/>
        <end position="72"/>
    </location>
</feature>
<feature type="compositionally biased region" description="Polar residues" evidence="1">
    <location>
        <begin position="84"/>
        <end position="101"/>
    </location>
</feature>
<protein>
    <submittedName>
        <fullName evidence="2">Uncharacterized protein</fullName>
    </submittedName>
</protein>
<dbReference type="EMBL" id="BQNB010009034">
    <property type="protein sequence ID" value="GJS57810.1"/>
    <property type="molecule type" value="Genomic_DNA"/>
</dbReference>
<evidence type="ECO:0000313" key="2">
    <source>
        <dbReference type="EMBL" id="GJS57810.1"/>
    </source>
</evidence>
<evidence type="ECO:0000313" key="3">
    <source>
        <dbReference type="Proteomes" id="UP001151760"/>
    </source>
</evidence>